<organism evidence="1">
    <name type="scientific">marine sediment metagenome</name>
    <dbReference type="NCBI Taxonomy" id="412755"/>
    <lineage>
        <taxon>unclassified sequences</taxon>
        <taxon>metagenomes</taxon>
        <taxon>ecological metagenomes</taxon>
    </lineage>
</organism>
<dbReference type="AlphaFoldDB" id="A0A0F9H907"/>
<dbReference type="InterPro" id="IPR029044">
    <property type="entry name" value="Nucleotide-diphossugar_trans"/>
</dbReference>
<dbReference type="SUPFAM" id="SSF53448">
    <property type="entry name" value="Nucleotide-diphospho-sugar transferases"/>
    <property type="match status" value="1"/>
</dbReference>
<protein>
    <recommendedName>
        <fullName evidence="2">Glycosyltransferase 2-like domain-containing protein</fullName>
    </recommendedName>
</protein>
<dbReference type="CDD" id="cd00761">
    <property type="entry name" value="Glyco_tranf_GTA_type"/>
    <property type="match status" value="1"/>
</dbReference>
<evidence type="ECO:0000313" key="1">
    <source>
        <dbReference type="EMBL" id="KKM07614.1"/>
    </source>
</evidence>
<evidence type="ECO:0008006" key="2">
    <source>
        <dbReference type="Google" id="ProtNLM"/>
    </source>
</evidence>
<name>A0A0F9H907_9ZZZZ</name>
<comment type="caution">
    <text evidence="1">The sequence shown here is derived from an EMBL/GenBank/DDBJ whole genome shotgun (WGS) entry which is preliminary data.</text>
</comment>
<gene>
    <name evidence="1" type="ORF">LCGC14_1732150</name>
</gene>
<proteinExistence type="predicted"/>
<accession>A0A0F9H907</accession>
<dbReference type="EMBL" id="LAZR01015730">
    <property type="protein sequence ID" value="KKM07614.1"/>
    <property type="molecule type" value="Genomic_DNA"/>
</dbReference>
<dbReference type="Gene3D" id="3.90.550.10">
    <property type="entry name" value="Spore Coat Polysaccharide Biosynthesis Protein SpsA, Chain A"/>
    <property type="match status" value="1"/>
</dbReference>
<reference evidence="1" key="1">
    <citation type="journal article" date="2015" name="Nature">
        <title>Complex archaea that bridge the gap between prokaryotes and eukaryotes.</title>
        <authorList>
            <person name="Spang A."/>
            <person name="Saw J.H."/>
            <person name="Jorgensen S.L."/>
            <person name="Zaremba-Niedzwiedzka K."/>
            <person name="Martijn J."/>
            <person name="Lind A.E."/>
            <person name="van Eijk R."/>
            <person name="Schleper C."/>
            <person name="Guy L."/>
            <person name="Ettema T.J."/>
        </authorList>
    </citation>
    <scope>NUCLEOTIDE SEQUENCE</scope>
</reference>
<sequence length="179" mass="20948">MYIDVRIPFDQSNRLAMAYNRALADGISEWVLFLDHDVFLCNPLWYEICLEVIESLRIDPKVACIGCVAGGSRHKRTMEQDGPPNSQIEDHIKEAKSQYKLYGNLTERINIHVPGFFMLLNRRIAEVIKFRQINSSINNIDKDFGTRLMEAGYHIYHMKGLYVYHRRGMKHLKKEFRNG</sequence>